<gene>
    <name evidence="1" type="ORF">GCM10009547_01620</name>
</gene>
<name>A0ABN1G3X7_9ACTN</name>
<organism evidence="1 2">
    <name type="scientific">Sporichthya brevicatena</name>
    <dbReference type="NCBI Taxonomy" id="171442"/>
    <lineage>
        <taxon>Bacteria</taxon>
        <taxon>Bacillati</taxon>
        <taxon>Actinomycetota</taxon>
        <taxon>Actinomycetes</taxon>
        <taxon>Sporichthyales</taxon>
        <taxon>Sporichthyaceae</taxon>
        <taxon>Sporichthya</taxon>
    </lineage>
</organism>
<dbReference type="SUPFAM" id="SSF51905">
    <property type="entry name" value="FAD/NAD(P)-binding domain"/>
    <property type="match status" value="1"/>
</dbReference>
<sequence length="501" mass="55914">MKGRTAPSVIVIGAGLGGIAAGVFARKAGVTDLTILEKSSGPGGTWLDTRYPGAACDVMSHLYSYSFAQKKDWSRTCAPRDEILAYIEDVVDRFDLRRFCRFDTGVRSAVWSTDSARWTVTTQAGEELSADVLVTAVGLLNEPKYPDWPGLESFTGPVMHTARWRRELSLDGCRVAVVGTGSSAAQVVPALAPQVKHLTVFQREPGWVLPKDDRPFTEEELQEFRTSRWAAQRRRWKLYWLNERGVLALDPKTKRHAIATQMAVDWLNKTVKDPATREKLLPAYPFGCKRPVADRIYYDTFNRPNVDLVPLPVTAVRPHALVTDDGAEHEVDAVVLATGFQATEFLHTVEIIGEDGVRLQEVWDKAGGAEAFLGISVNGFPNLFMLYGPNTNSASNSVIFNLECQARYIASAIGSIARRRGAIEVRSGVQDRYNRWLQSRVPAKTWESGCQNYYHSETGKLVTNWPGSSVLYWAMTKLLRPTVPGLYRTRRAHRRNRVTAP</sequence>
<dbReference type="InterPro" id="IPR036188">
    <property type="entry name" value="FAD/NAD-bd_sf"/>
</dbReference>
<evidence type="ECO:0000313" key="1">
    <source>
        <dbReference type="EMBL" id="GAA0603670.1"/>
    </source>
</evidence>
<dbReference type="Gene3D" id="3.50.50.60">
    <property type="entry name" value="FAD/NAD(P)-binding domain"/>
    <property type="match status" value="2"/>
</dbReference>
<comment type="caution">
    <text evidence="1">The sequence shown here is derived from an EMBL/GenBank/DDBJ whole genome shotgun (WGS) entry which is preliminary data.</text>
</comment>
<proteinExistence type="predicted"/>
<dbReference type="PRINTS" id="PR00368">
    <property type="entry name" value="FADPNR"/>
</dbReference>
<accession>A0ABN1G3X7</accession>
<reference evidence="1 2" key="1">
    <citation type="journal article" date="2019" name="Int. J. Syst. Evol. Microbiol.">
        <title>The Global Catalogue of Microorganisms (GCM) 10K type strain sequencing project: providing services to taxonomists for standard genome sequencing and annotation.</title>
        <authorList>
            <consortium name="The Broad Institute Genomics Platform"/>
            <consortium name="The Broad Institute Genome Sequencing Center for Infectious Disease"/>
            <person name="Wu L."/>
            <person name="Ma J."/>
        </authorList>
    </citation>
    <scope>NUCLEOTIDE SEQUENCE [LARGE SCALE GENOMIC DNA]</scope>
    <source>
        <strain evidence="1 2">JCM 10671</strain>
    </source>
</reference>
<dbReference type="PRINTS" id="PR00469">
    <property type="entry name" value="PNDRDTASEII"/>
</dbReference>
<dbReference type="Pfam" id="PF13738">
    <property type="entry name" value="Pyr_redox_3"/>
    <property type="match status" value="1"/>
</dbReference>
<dbReference type="Proteomes" id="UP001500957">
    <property type="component" value="Unassembled WGS sequence"/>
</dbReference>
<dbReference type="EMBL" id="BAAAHE010000002">
    <property type="protein sequence ID" value="GAA0603670.1"/>
    <property type="molecule type" value="Genomic_DNA"/>
</dbReference>
<dbReference type="InterPro" id="IPR051209">
    <property type="entry name" value="FAD-bind_Monooxygenase_sf"/>
</dbReference>
<protein>
    <submittedName>
        <fullName evidence="1">NAD(P)-binding domain-containing protein</fullName>
    </submittedName>
</protein>
<dbReference type="PANTHER" id="PTHR42877:SF4">
    <property type="entry name" value="FAD_NAD(P)-BINDING DOMAIN-CONTAINING PROTEIN-RELATED"/>
    <property type="match status" value="1"/>
</dbReference>
<dbReference type="PANTHER" id="PTHR42877">
    <property type="entry name" value="L-ORNITHINE N(5)-MONOOXYGENASE-RELATED"/>
    <property type="match status" value="1"/>
</dbReference>
<keyword evidence="2" id="KW-1185">Reference proteome</keyword>
<evidence type="ECO:0000313" key="2">
    <source>
        <dbReference type="Proteomes" id="UP001500957"/>
    </source>
</evidence>